<dbReference type="Gene3D" id="3.40.50.720">
    <property type="entry name" value="NAD(P)-binding Rossmann-like Domain"/>
    <property type="match status" value="1"/>
</dbReference>
<gene>
    <name evidence="7" type="ORF">SAMN02745191_1885</name>
</gene>
<evidence type="ECO:0000259" key="6">
    <source>
        <dbReference type="Pfam" id="PF14833"/>
    </source>
</evidence>
<feature type="domain" description="3-hydroxyisobutyrate dehydrogenase-like NAD-binding" evidence="6">
    <location>
        <begin position="161"/>
        <end position="280"/>
    </location>
</feature>
<evidence type="ECO:0000256" key="1">
    <source>
        <dbReference type="ARBA" id="ARBA00009080"/>
    </source>
</evidence>
<dbReference type="PANTHER" id="PTHR43060:SF15">
    <property type="entry name" value="3-HYDROXYISOBUTYRATE DEHYDROGENASE-LIKE 1, MITOCHONDRIAL-RELATED"/>
    <property type="match status" value="1"/>
</dbReference>
<organism evidence="7 8">
    <name type="scientific">Anaerorhabdus furcosa</name>
    <dbReference type="NCBI Taxonomy" id="118967"/>
    <lineage>
        <taxon>Bacteria</taxon>
        <taxon>Bacillati</taxon>
        <taxon>Bacillota</taxon>
        <taxon>Erysipelotrichia</taxon>
        <taxon>Erysipelotrichales</taxon>
        <taxon>Erysipelotrichaceae</taxon>
        <taxon>Anaerorhabdus</taxon>
    </lineage>
</organism>
<dbReference type="InterPro" id="IPR008927">
    <property type="entry name" value="6-PGluconate_DH-like_C_sf"/>
</dbReference>
<keyword evidence="2" id="KW-0560">Oxidoreductase</keyword>
<dbReference type="GO" id="GO:0051287">
    <property type="term" value="F:NAD binding"/>
    <property type="evidence" value="ECO:0007669"/>
    <property type="project" value="InterPro"/>
</dbReference>
<dbReference type="InterPro" id="IPR036291">
    <property type="entry name" value="NAD(P)-bd_dom_sf"/>
</dbReference>
<evidence type="ECO:0000256" key="2">
    <source>
        <dbReference type="ARBA" id="ARBA00023002"/>
    </source>
</evidence>
<accession>A0A1T4P539</accession>
<keyword evidence="3" id="KW-0520">NAD</keyword>
<evidence type="ECO:0000256" key="4">
    <source>
        <dbReference type="PIRSR" id="PIRSR000103-1"/>
    </source>
</evidence>
<dbReference type="Proteomes" id="UP000243297">
    <property type="component" value="Unassembled WGS sequence"/>
</dbReference>
<dbReference type="GO" id="GO:0050661">
    <property type="term" value="F:NADP binding"/>
    <property type="evidence" value="ECO:0007669"/>
    <property type="project" value="InterPro"/>
</dbReference>
<dbReference type="Pfam" id="PF03446">
    <property type="entry name" value="NAD_binding_2"/>
    <property type="match status" value="1"/>
</dbReference>
<dbReference type="InterPro" id="IPR015815">
    <property type="entry name" value="HIBADH-related"/>
</dbReference>
<dbReference type="SUPFAM" id="SSF48179">
    <property type="entry name" value="6-phosphogluconate dehydrogenase C-terminal domain-like"/>
    <property type="match status" value="1"/>
</dbReference>
<keyword evidence="8" id="KW-1185">Reference proteome</keyword>
<comment type="similarity">
    <text evidence="1">Belongs to the HIBADH-related family.</text>
</comment>
<dbReference type="InterPro" id="IPR013328">
    <property type="entry name" value="6PGD_dom2"/>
</dbReference>
<reference evidence="8" key="1">
    <citation type="submission" date="2017-02" db="EMBL/GenBank/DDBJ databases">
        <authorList>
            <person name="Varghese N."/>
            <person name="Submissions S."/>
        </authorList>
    </citation>
    <scope>NUCLEOTIDE SEQUENCE [LARGE SCALE GENOMIC DNA]</scope>
    <source>
        <strain evidence="8">ATCC 25662</strain>
    </source>
</reference>
<evidence type="ECO:0000256" key="3">
    <source>
        <dbReference type="ARBA" id="ARBA00023027"/>
    </source>
</evidence>
<dbReference type="GO" id="GO:0016491">
    <property type="term" value="F:oxidoreductase activity"/>
    <property type="evidence" value="ECO:0007669"/>
    <property type="project" value="UniProtKB-KW"/>
</dbReference>
<sequence length="283" mass="30225">MKIGFIGTGLMGASMVRNLLKNNHEVTVYNRTVSKAKALETDGAIFCETIEACVAERDVIIMIVGLPSDVEEVSNQVFKFAKTGAILIDMTTSSPKLAEKLTTEGLAKGIAVLDAPVSGGDIGAKNGTLSIMVGGEQDAFTACLPIFECMGKNIVYCGHAGCGQHTKMANQIAIAGTVSGVAEAIAYANKMGLDSQIMLNAISAGAAGSWQMSNNGPKMISKDYDPGFFIKHFVKDMNIAIQCADEEKLDLPILKIVRDLYQDMMIQGDENLGTQAIIKQYEK</sequence>
<dbReference type="InterPro" id="IPR029154">
    <property type="entry name" value="HIBADH-like_NADP-bd"/>
</dbReference>
<dbReference type="Pfam" id="PF14833">
    <property type="entry name" value="NAD_binding_11"/>
    <property type="match status" value="1"/>
</dbReference>
<name>A0A1T4P539_9FIRM</name>
<dbReference type="EMBL" id="FUWY01000005">
    <property type="protein sequence ID" value="SJZ86633.1"/>
    <property type="molecule type" value="Genomic_DNA"/>
</dbReference>
<feature type="active site" evidence="4">
    <location>
        <position position="167"/>
    </location>
</feature>
<dbReference type="OrthoDB" id="9786703at2"/>
<dbReference type="InterPro" id="IPR006115">
    <property type="entry name" value="6PGDH_NADP-bd"/>
</dbReference>
<dbReference type="PANTHER" id="PTHR43060">
    <property type="entry name" value="3-HYDROXYISOBUTYRATE DEHYDROGENASE-LIKE 1, MITOCHONDRIAL-RELATED"/>
    <property type="match status" value="1"/>
</dbReference>
<evidence type="ECO:0000313" key="7">
    <source>
        <dbReference type="EMBL" id="SJZ86633.1"/>
    </source>
</evidence>
<dbReference type="RefSeq" id="WP_078712290.1">
    <property type="nucleotide sequence ID" value="NZ_FUWY01000005.1"/>
</dbReference>
<dbReference type="PIRSF" id="PIRSF000103">
    <property type="entry name" value="HIBADH"/>
    <property type="match status" value="1"/>
</dbReference>
<dbReference type="STRING" id="118967.SAMN02745191_1885"/>
<dbReference type="AlphaFoldDB" id="A0A1T4P539"/>
<dbReference type="SUPFAM" id="SSF51735">
    <property type="entry name" value="NAD(P)-binding Rossmann-fold domains"/>
    <property type="match status" value="1"/>
</dbReference>
<proteinExistence type="inferred from homology"/>
<protein>
    <submittedName>
        <fullName evidence="7">3-hydroxyisobutyrate dehydrogenase</fullName>
    </submittedName>
</protein>
<evidence type="ECO:0000313" key="8">
    <source>
        <dbReference type="Proteomes" id="UP000243297"/>
    </source>
</evidence>
<dbReference type="Gene3D" id="1.10.1040.10">
    <property type="entry name" value="N-(1-d-carboxylethyl)-l-norvaline Dehydrogenase, domain 2"/>
    <property type="match status" value="1"/>
</dbReference>
<feature type="domain" description="6-phosphogluconate dehydrogenase NADP-binding" evidence="5">
    <location>
        <begin position="2"/>
        <end position="158"/>
    </location>
</feature>
<evidence type="ECO:0000259" key="5">
    <source>
        <dbReference type="Pfam" id="PF03446"/>
    </source>
</evidence>